<dbReference type="EMBL" id="BAAAHQ010000025">
    <property type="protein sequence ID" value="GAA0939097.1"/>
    <property type="molecule type" value="Genomic_DNA"/>
</dbReference>
<evidence type="ECO:0000256" key="3">
    <source>
        <dbReference type="ARBA" id="ARBA00022989"/>
    </source>
</evidence>
<keyword evidence="7" id="KW-1185">Reference proteome</keyword>
<organism evidence="6 7">
    <name type="scientific">Nonomuraea longicatena</name>
    <dbReference type="NCBI Taxonomy" id="83682"/>
    <lineage>
        <taxon>Bacteria</taxon>
        <taxon>Bacillati</taxon>
        <taxon>Actinomycetota</taxon>
        <taxon>Actinomycetes</taxon>
        <taxon>Streptosporangiales</taxon>
        <taxon>Streptosporangiaceae</taxon>
        <taxon>Nonomuraea</taxon>
    </lineage>
</organism>
<dbReference type="Proteomes" id="UP001501578">
    <property type="component" value="Unassembled WGS sequence"/>
</dbReference>
<evidence type="ECO:0000256" key="4">
    <source>
        <dbReference type="ARBA" id="ARBA00023136"/>
    </source>
</evidence>
<feature type="transmembrane region" description="Helical" evidence="5">
    <location>
        <begin position="6"/>
        <end position="25"/>
    </location>
</feature>
<feature type="transmembrane region" description="Helical" evidence="5">
    <location>
        <begin position="45"/>
        <end position="65"/>
    </location>
</feature>
<dbReference type="Pfam" id="PF13564">
    <property type="entry name" value="DoxX_2"/>
    <property type="match status" value="1"/>
</dbReference>
<comment type="caution">
    <text evidence="6">The sequence shown here is derived from an EMBL/GenBank/DDBJ whole genome shotgun (WGS) entry which is preliminary data.</text>
</comment>
<dbReference type="InterPro" id="IPR032808">
    <property type="entry name" value="DoxX"/>
</dbReference>
<keyword evidence="3 5" id="KW-1133">Transmembrane helix</keyword>
<feature type="transmembrane region" description="Helical" evidence="5">
    <location>
        <begin position="99"/>
        <end position="118"/>
    </location>
</feature>
<dbReference type="RefSeq" id="WP_343952381.1">
    <property type="nucleotide sequence ID" value="NZ_BAAAHQ010000025.1"/>
</dbReference>
<evidence type="ECO:0000313" key="6">
    <source>
        <dbReference type="EMBL" id="GAA0939097.1"/>
    </source>
</evidence>
<evidence type="ECO:0000256" key="5">
    <source>
        <dbReference type="SAM" id="Phobius"/>
    </source>
</evidence>
<accession>A0ABN1Q8E8</accession>
<protein>
    <submittedName>
        <fullName evidence="6">DoxX family protein</fullName>
    </submittedName>
</protein>
<comment type="subcellular location">
    <subcellularLocation>
        <location evidence="1">Membrane</location>
        <topology evidence="1">Multi-pass membrane protein</topology>
    </subcellularLocation>
</comment>
<keyword evidence="2 5" id="KW-0812">Transmembrane</keyword>
<evidence type="ECO:0000256" key="2">
    <source>
        <dbReference type="ARBA" id="ARBA00022692"/>
    </source>
</evidence>
<evidence type="ECO:0000256" key="1">
    <source>
        <dbReference type="ARBA" id="ARBA00004141"/>
    </source>
</evidence>
<evidence type="ECO:0000313" key="7">
    <source>
        <dbReference type="Proteomes" id="UP001501578"/>
    </source>
</evidence>
<feature type="transmembrane region" description="Helical" evidence="5">
    <location>
        <begin position="71"/>
        <end position="92"/>
    </location>
</feature>
<proteinExistence type="predicted"/>
<name>A0ABN1Q8E8_9ACTN</name>
<gene>
    <name evidence="6" type="ORF">GCM10009560_49450</name>
</gene>
<sequence>MNVTLWIVQTILAALFAMSGLGKLLQPKDKQADRYPWARSFSRTALRSMGVAEVLGAIGLLAPAVTGIAPVLTPIAATGLAIMMILAMALHLRRKEPSGLLFTAVLLALCAFVVWGRFGPYGW</sequence>
<reference evidence="6 7" key="1">
    <citation type="journal article" date="2019" name="Int. J. Syst. Evol. Microbiol.">
        <title>The Global Catalogue of Microorganisms (GCM) 10K type strain sequencing project: providing services to taxonomists for standard genome sequencing and annotation.</title>
        <authorList>
            <consortium name="The Broad Institute Genomics Platform"/>
            <consortium name="The Broad Institute Genome Sequencing Center for Infectious Disease"/>
            <person name="Wu L."/>
            <person name="Ma J."/>
        </authorList>
    </citation>
    <scope>NUCLEOTIDE SEQUENCE [LARGE SCALE GENOMIC DNA]</scope>
    <source>
        <strain evidence="6 7">JCM 11136</strain>
    </source>
</reference>
<keyword evidence="4 5" id="KW-0472">Membrane</keyword>